<evidence type="ECO:0000256" key="6">
    <source>
        <dbReference type="NCBIfam" id="TIGR01928"/>
    </source>
</evidence>
<dbReference type="Gene3D" id="3.30.390.10">
    <property type="entry name" value="Enolase-like, N-terminal domain"/>
    <property type="match status" value="1"/>
</dbReference>
<comment type="caution">
    <text evidence="8">The sequence shown here is derived from an EMBL/GenBank/DDBJ whole genome shotgun (WGS) entry which is preliminary data.</text>
</comment>
<dbReference type="SFLD" id="SFLDS00001">
    <property type="entry name" value="Enolase"/>
    <property type="match status" value="1"/>
</dbReference>
<evidence type="ECO:0000256" key="1">
    <source>
        <dbReference type="ARBA" id="ARBA00001968"/>
    </source>
</evidence>
<proteinExistence type="predicted"/>
<keyword evidence="3" id="KW-0460">Magnesium</keyword>
<dbReference type="InterPro" id="IPR013342">
    <property type="entry name" value="Mandelate_racemase_C"/>
</dbReference>
<dbReference type="GeneID" id="93713595"/>
<dbReference type="SFLD" id="SFLDG00180">
    <property type="entry name" value="muconate_cycloisomerase"/>
    <property type="match status" value="1"/>
</dbReference>
<evidence type="ECO:0000256" key="5">
    <source>
        <dbReference type="ARBA" id="ARBA00029491"/>
    </source>
</evidence>
<dbReference type="Proteomes" id="UP000182762">
    <property type="component" value="Unassembled WGS sequence"/>
</dbReference>
<dbReference type="SMART" id="SM00922">
    <property type="entry name" value="MR_MLE"/>
    <property type="match status" value="1"/>
</dbReference>
<dbReference type="PANTHER" id="PTHR48073:SF5">
    <property type="entry name" value="O-SUCCINYLBENZOATE SYNTHASE"/>
    <property type="match status" value="1"/>
</dbReference>
<accession>A0A1I6C5Z9</accession>
<keyword evidence="4" id="KW-0456">Lyase</keyword>
<dbReference type="InterPro" id="IPR029017">
    <property type="entry name" value="Enolase-like_N"/>
</dbReference>
<dbReference type="Pfam" id="PF13378">
    <property type="entry name" value="MR_MLE_C"/>
    <property type="match status" value="1"/>
</dbReference>
<name>A0A1I6C5Z9_9BACI</name>
<dbReference type="InterPro" id="IPR036849">
    <property type="entry name" value="Enolase-like_C_sf"/>
</dbReference>
<dbReference type="PANTHER" id="PTHR48073">
    <property type="entry name" value="O-SUCCINYLBENZOATE SYNTHASE-RELATED"/>
    <property type="match status" value="1"/>
</dbReference>
<dbReference type="EC" id="4.2.1.113" evidence="5 6"/>
<protein>
    <recommendedName>
        <fullName evidence="5 6">o-succinylbenzoate synthase</fullName>
        <ecNumber evidence="5 6">4.2.1.113</ecNumber>
    </recommendedName>
</protein>
<dbReference type="CDD" id="cd03317">
    <property type="entry name" value="NAAAR"/>
    <property type="match status" value="1"/>
</dbReference>
<evidence type="ECO:0000313" key="8">
    <source>
        <dbReference type="EMBL" id="SFQ88616.1"/>
    </source>
</evidence>
<evidence type="ECO:0000256" key="3">
    <source>
        <dbReference type="ARBA" id="ARBA00022842"/>
    </source>
</evidence>
<dbReference type="InterPro" id="IPR010197">
    <property type="entry name" value="OSBS/NAAAR"/>
</dbReference>
<dbReference type="SFLD" id="SFLDF00009">
    <property type="entry name" value="o-succinylbenzoate_synthase"/>
    <property type="match status" value="1"/>
</dbReference>
<keyword evidence="2" id="KW-0479">Metal-binding</keyword>
<evidence type="ECO:0000313" key="9">
    <source>
        <dbReference type="Proteomes" id="UP000182762"/>
    </source>
</evidence>
<comment type="cofactor">
    <cofactor evidence="1">
        <name>a divalent metal cation</name>
        <dbReference type="ChEBI" id="CHEBI:60240"/>
    </cofactor>
</comment>
<evidence type="ECO:0000256" key="2">
    <source>
        <dbReference type="ARBA" id="ARBA00022723"/>
    </source>
</evidence>
<reference evidence="8 9" key="1">
    <citation type="submission" date="2016-10" db="EMBL/GenBank/DDBJ databases">
        <authorList>
            <person name="Varghese N."/>
            <person name="Submissions S."/>
        </authorList>
    </citation>
    <scope>NUCLEOTIDE SEQUENCE [LARGE SCALE GENOMIC DNA]</scope>
    <source>
        <strain evidence="8 9">DSM 13796</strain>
    </source>
</reference>
<evidence type="ECO:0000259" key="7">
    <source>
        <dbReference type="SMART" id="SM00922"/>
    </source>
</evidence>
<dbReference type="NCBIfam" id="TIGR01928">
    <property type="entry name" value="menC_lowGC_arch"/>
    <property type="match status" value="1"/>
</dbReference>
<dbReference type="RefSeq" id="WP_061804007.1">
    <property type="nucleotide sequence ID" value="NZ_FOXX01000027.1"/>
</dbReference>
<dbReference type="SUPFAM" id="SSF54826">
    <property type="entry name" value="Enolase N-terminal domain-like"/>
    <property type="match status" value="1"/>
</dbReference>
<gene>
    <name evidence="8" type="ORF">SAMN02745910_05087</name>
</gene>
<dbReference type="EMBL" id="FOXX01000027">
    <property type="protein sequence ID" value="SFQ88616.1"/>
    <property type="molecule type" value="Genomic_DNA"/>
</dbReference>
<keyword evidence="9" id="KW-1185">Reference proteome</keyword>
<dbReference type="SUPFAM" id="SSF51604">
    <property type="entry name" value="Enolase C-terminal domain-like"/>
    <property type="match status" value="1"/>
</dbReference>
<organism evidence="8 9">
    <name type="scientific">Priestia endophytica DSM 13796</name>
    <dbReference type="NCBI Taxonomy" id="1121089"/>
    <lineage>
        <taxon>Bacteria</taxon>
        <taxon>Bacillati</taxon>
        <taxon>Bacillota</taxon>
        <taxon>Bacilli</taxon>
        <taxon>Bacillales</taxon>
        <taxon>Bacillaceae</taxon>
        <taxon>Priestia</taxon>
    </lineage>
</organism>
<feature type="domain" description="Mandelate racemase/muconate lactonizing enzyme C-terminal" evidence="7">
    <location>
        <begin position="142"/>
        <end position="234"/>
    </location>
</feature>
<dbReference type="InterPro" id="IPR013341">
    <property type="entry name" value="Mandelate_racemase_N_dom"/>
</dbReference>
<dbReference type="InterPro" id="IPR029065">
    <property type="entry name" value="Enolase_C-like"/>
</dbReference>
<dbReference type="Pfam" id="PF02746">
    <property type="entry name" value="MR_MLE_N"/>
    <property type="match status" value="1"/>
</dbReference>
<sequence length="366" mass="41220">MKIENITLYRLSLSLKSPFSTKYGTVKDREFLLLKVKDETGAVGWGECVAFDTPWYTEETVDTCEYVLKHFLIPFLKAEKVTHPRETTKLFSFVQGHNMAKASLDLALWDLYAKKLGKPLRKVLGGTTSKISSGVAIGISDEESMIQSIEEYVKAGYKRFKIKIKPGHDYEVLKKIRKQFPNLPLMVDANASYTFNDMSLLEQLDSLNLMMIEQPFGKDEFFQHSELQRVLKTPICLDESIISVEKAYQAIQFKSCKILVVKPGRVGGLSPSLQIHELALKHHVPLWVGGMIESGVSRAHNVALASLPGFTIPGDISASDRYWSRDVVKKGIKVYDGDIEVPSESGLGFFIDEPFIDQIATKKEEF</sequence>
<dbReference type="Gene3D" id="3.20.20.120">
    <property type="entry name" value="Enolase-like C-terminal domain"/>
    <property type="match status" value="1"/>
</dbReference>
<evidence type="ECO:0000256" key="4">
    <source>
        <dbReference type="ARBA" id="ARBA00023239"/>
    </source>
</evidence>